<dbReference type="EMBL" id="JARJCM010000120">
    <property type="protein sequence ID" value="KAJ7027702.1"/>
    <property type="molecule type" value="Genomic_DNA"/>
</dbReference>
<keyword evidence="1" id="KW-1133">Transmembrane helix</keyword>
<comment type="caution">
    <text evidence="2">The sequence shown here is derived from an EMBL/GenBank/DDBJ whole genome shotgun (WGS) entry which is preliminary data.</text>
</comment>
<organism evidence="2 3">
    <name type="scientific">Mycena alexandri</name>
    <dbReference type="NCBI Taxonomy" id="1745969"/>
    <lineage>
        <taxon>Eukaryota</taxon>
        <taxon>Fungi</taxon>
        <taxon>Dikarya</taxon>
        <taxon>Basidiomycota</taxon>
        <taxon>Agaricomycotina</taxon>
        <taxon>Agaricomycetes</taxon>
        <taxon>Agaricomycetidae</taxon>
        <taxon>Agaricales</taxon>
        <taxon>Marasmiineae</taxon>
        <taxon>Mycenaceae</taxon>
        <taxon>Mycena</taxon>
    </lineage>
</organism>
<evidence type="ECO:0000313" key="3">
    <source>
        <dbReference type="Proteomes" id="UP001218188"/>
    </source>
</evidence>
<evidence type="ECO:0000256" key="1">
    <source>
        <dbReference type="SAM" id="Phobius"/>
    </source>
</evidence>
<proteinExistence type="predicted"/>
<accession>A0AAD6SLD7</accession>
<keyword evidence="1" id="KW-0472">Membrane</keyword>
<keyword evidence="1" id="KW-0812">Transmembrane</keyword>
<feature type="transmembrane region" description="Helical" evidence="1">
    <location>
        <begin position="80"/>
        <end position="98"/>
    </location>
</feature>
<evidence type="ECO:0000313" key="2">
    <source>
        <dbReference type="EMBL" id="KAJ7027702.1"/>
    </source>
</evidence>
<dbReference type="AlphaFoldDB" id="A0AAD6SLD7"/>
<sequence length="199" mass="22239">MRFLGRDHARWASRQCGRSGYRRRYCRRCRPRIDFADGRVDVVCLGSIRGRRYTMGPGCSLVPAYMLALRRVVVTDTTCLLLVWALVSGCSLSMGLFLRWGSIRGIGTVGITAELDVHPGWIQQYLRTAVSLVAVSRPLMQMDLSLTLAFADAMETYLAGGSVSVVRSEEQRWEPTRALCAIRVLLGVAYRQMYSPVVG</sequence>
<protein>
    <submittedName>
        <fullName evidence="2">Uncharacterized protein</fullName>
    </submittedName>
</protein>
<dbReference type="Proteomes" id="UP001218188">
    <property type="component" value="Unassembled WGS sequence"/>
</dbReference>
<reference evidence="2" key="1">
    <citation type="submission" date="2023-03" db="EMBL/GenBank/DDBJ databases">
        <title>Massive genome expansion in bonnet fungi (Mycena s.s.) driven by repeated elements and novel gene families across ecological guilds.</title>
        <authorList>
            <consortium name="Lawrence Berkeley National Laboratory"/>
            <person name="Harder C.B."/>
            <person name="Miyauchi S."/>
            <person name="Viragh M."/>
            <person name="Kuo A."/>
            <person name="Thoen E."/>
            <person name="Andreopoulos B."/>
            <person name="Lu D."/>
            <person name="Skrede I."/>
            <person name="Drula E."/>
            <person name="Henrissat B."/>
            <person name="Morin E."/>
            <person name="Kohler A."/>
            <person name="Barry K."/>
            <person name="LaButti K."/>
            <person name="Morin E."/>
            <person name="Salamov A."/>
            <person name="Lipzen A."/>
            <person name="Mereny Z."/>
            <person name="Hegedus B."/>
            <person name="Baldrian P."/>
            <person name="Stursova M."/>
            <person name="Weitz H."/>
            <person name="Taylor A."/>
            <person name="Grigoriev I.V."/>
            <person name="Nagy L.G."/>
            <person name="Martin F."/>
            <person name="Kauserud H."/>
        </authorList>
    </citation>
    <scope>NUCLEOTIDE SEQUENCE</scope>
    <source>
        <strain evidence="2">CBHHK200</strain>
    </source>
</reference>
<gene>
    <name evidence="2" type="ORF">C8F04DRAFT_1121475</name>
</gene>
<name>A0AAD6SLD7_9AGAR</name>
<keyword evidence="3" id="KW-1185">Reference proteome</keyword>